<dbReference type="GO" id="GO:0003864">
    <property type="term" value="F:3-methyl-2-oxobutanoate hydroxymethyltransferase activity"/>
    <property type="evidence" value="ECO:0007669"/>
    <property type="project" value="UniProtKB-UniRule"/>
</dbReference>
<dbReference type="EC" id="2.1.2.11" evidence="7"/>
<dbReference type="STRING" id="112248.SAMN05444392_101153"/>
<feature type="binding site" evidence="7 10">
    <location>
        <position position="69"/>
    </location>
    <ligand>
        <name>Mg(2+)</name>
        <dbReference type="ChEBI" id="CHEBI:18420"/>
    </ligand>
</feature>
<evidence type="ECO:0000256" key="6">
    <source>
        <dbReference type="ARBA" id="ARBA00056497"/>
    </source>
</evidence>
<dbReference type="GO" id="GO:0015940">
    <property type="term" value="P:pantothenate biosynthetic process"/>
    <property type="evidence" value="ECO:0007669"/>
    <property type="project" value="UniProtKB-UniRule"/>
</dbReference>
<dbReference type="NCBIfam" id="TIGR00222">
    <property type="entry name" value="panB"/>
    <property type="match status" value="1"/>
</dbReference>
<organism evidence="11 12">
    <name type="scientific">Seinonella peptonophila</name>
    <dbReference type="NCBI Taxonomy" id="112248"/>
    <lineage>
        <taxon>Bacteria</taxon>
        <taxon>Bacillati</taxon>
        <taxon>Bacillota</taxon>
        <taxon>Bacilli</taxon>
        <taxon>Bacillales</taxon>
        <taxon>Thermoactinomycetaceae</taxon>
        <taxon>Seinonella</taxon>
    </lineage>
</organism>
<evidence type="ECO:0000313" key="12">
    <source>
        <dbReference type="Proteomes" id="UP000184476"/>
    </source>
</evidence>
<dbReference type="UniPathway" id="UPA00028">
    <property type="reaction ID" value="UER00003"/>
</dbReference>
<comment type="catalytic activity">
    <reaction evidence="7">
        <text>(6R)-5,10-methylene-5,6,7,8-tetrahydrofolate + 3-methyl-2-oxobutanoate + H2O = 2-dehydropantoate + (6S)-5,6,7,8-tetrahydrofolate</text>
        <dbReference type="Rhea" id="RHEA:11824"/>
        <dbReference type="ChEBI" id="CHEBI:11561"/>
        <dbReference type="ChEBI" id="CHEBI:11851"/>
        <dbReference type="ChEBI" id="CHEBI:15377"/>
        <dbReference type="ChEBI" id="CHEBI:15636"/>
        <dbReference type="ChEBI" id="CHEBI:57453"/>
        <dbReference type="EC" id="2.1.2.11"/>
    </reaction>
</comment>
<sequence length="310" mass="34046">MKFLLDWRILFCSAPHDMEGEAKMLRKVTTKQLRQQKKDREPIAMITAYDYPSAKIADEAGVDIILVGDSVGTTVLGYDSTIPVTIEDILHHTKAVTRGAKRSLVVADLPFATAHLSQDEVLRSATRLMQEGGAYGVKVEGNSGLTSKINSLTTAGIPVMGHIGLTPQSVNQLGGYAYQGKDRDTAKRLLDEAVRIEQAGAFALVLECVPEELGKLITETISIPTIGIGSGKLCDGQVLVFHDLLNFGAAFHPSFVKVYSDLSKIIHEAVRTYVKEVKEKQFPEEKHVRHITEETFDSLYGGHSKHHEAH</sequence>
<dbReference type="Pfam" id="PF02548">
    <property type="entry name" value="Pantoate_transf"/>
    <property type="match status" value="1"/>
</dbReference>
<dbReference type="GO" id="GO:0005737">
    <property type="term" value="C:cytoplasm"/>
    <property type="evidence" value="ECO:0007669"/>
    <property type="project" value="UniProtKB-SubCell"/>
</dbReference>
<dbReference type="PIRSF" id="PIRSF000388">
    <property type="entry name" value="Pantoate_hydroxy_MeTrfase"/>
    <property type="match status" value="1"/>
</dbReference>
<evidence type="ECO:0000256" key="9">
    <source>
        <dbReference type="PIRSR" id="PIRSR000388-2"/>
    </source>
</evidence>
<gene>
    <name evidence="7" type="primary">panB</name>
    <name evidence="11" type="ORF">SAMN05444392_101153</name>
</gene>
<dbReference type="PANTHER" id="PTHR20881">
    <property type="entry name" value="3-METHYL-2-OXOBUTANOATE HYDROXYMETHYLTRANSFERASE"/>
    <property type="match status" value="1"/>
</dbReference>
<feature type="active site" description="Proton acceptor" evidence="7 8">
    <location>
        <position position="207"/>
    </location>
</feature>
<evidence type="ECO:0000256" key="2">
    <source>
        <dbReference type="ARBA" id="ARBA00008676"/>
    </source>
</evidence>
<dbReference type="CDD" id="cd06557">
    <property type="entry name" value="KPHMT-like"/>
    <property type="match status" value="1"/>
</dbReference>
<dbReference type="FunFam" id="3.20.20.60:FF:000003">
    <property type="entry name" value="3-methyl-2-oxobutanoate hydroxymethyltransferase"/>
    <property type="match status" value="1"/>
</dbReference>
<dbReference type="Gene3D" id="3.20.20.60">
    <property type="entry name" value="Phosphoenolpyruvate-binding domains"/>
    <property type="match status" value="1"/>
</dbReference>
<dbReference type="HAMAP" id="MF_00156">
    <property type="entry name" value="PanB"/>
    <property type="match status" value="1"/>
</dbReference>
<feature type="binding site" evidence="7 10">
    <location>
        <position position="140"/>
    </location>
    <ligand>
        <name>Mg(2+)</name>
        <dbReference type="ChEBI" id="CHEBI:18420"/>
    </ligand>
</feature>
<feature type="binding site" evidence="7 9">
    <location>
        <position position="138"/>
    </location>
    <ligand>
        <name>3-methyl-2-oxobutanoate</name>
        <dbReference type="ChEBI" id="CHEBI:11851"/>
    </ligand>
</feature>
<evidence type="ECO:0000256" key="3">
    <source>
        <dbReference type="ARBA" id="ARBA00011424"/>
    </source>
</evidence>
<evidence type="ECO:0000256" key="4">
    <source>
        <dbReference type="ARBA" id="ARBA00022655"/>
    </source>
</evidence>
<keyword evidence="4 7" id="KW-0566">Pantothenate biosynthesis</keyword>
<dbReference type="InterPro" id="IPR015813">
    <property type="entry name" value="Pyrv/PenolPyrv_kinase-like_dom"/>
</dbReference>
<name>A0A1M4SUV7_9BACL</name>
<accession>A0A1M4SUV7</accession>
<evidence type="ECO:0000256" key="5">
    <source>
        <dbReference type="ARBA" id="ARBA00022679"/>
    </source>
</evidence>
<comment type="subcellular location">
    <subcellularLocation>
        <location evidence="7">Cytoplasm</location>
    </subcellularLocation>
</comment>
<dbReference type="GO" id="GO:0032259">
    <property type="term" value="P:methylation"/>
    <property type="evidence" value="ECO:0007669"/>
    <property type="project" value="UniProtKB-KW"/>
</dbReference>
<keyword evidence="7 10" id="KW-0460">Magnesium</keyword>
<reference evidence="11 12" key="1">
    <citation type="submission" date="2016-11" db="EMBL/GenBank/DDBJ databases">
        <authorList>
            <person name="Jaros S."/>
            <person name="Januszkiewicz K."/>
            <person name="Wedrychowicz H."/>
        </authorList>
    </citation>
    <scope>NUCLEOTIDE SEQUENCE [LARGE SCALE GENOMIC DNA]</scope>
    <source>
        <strain evidence="11 12">DSM 44666</strain>
    </source>
</reference>
<evidence type="ECO:0000256" key="7">
    <source>
        <dbReference type="HAMAP-Rule" id="MF_00156"/>
    </source>
</evidence>
<comment type="pathway">
    <text evidence="1 7">Cofactor biosynthesis; (R)-pantothenate biosynthesis; (R)-pantoate from 3-methyl-2-oxobutanoate: step 1/2.</text>
</comment>
<dbReference type="GO" id="GO:0000287">
    <property type="term" value="F:magnesium ion binding"/>
    <property type="evidence" value="ECO:0007669"/>
    <property type="project" value="TreeGrafter"/>
</dbReference>
<evidence type="ECO:0000256" key="1">
    <source>
        <dbReference type="ARBA" id="ARBA00005033"/>
    </source>
</evidence>
<dbReference type="EMBL" id="FQVL01000001">
    <property type="protein sequence ID" value="SHE35989.1"/>
    <property type="molecule type" value="Genomic_DNA"/>
</dbReference>
<comment type="subunit">
    <text evidence="3 7">Homodecamer; pentamer of dimers.</text>
</comment>
<dbReference type="SUPFAM" id="SSF51621">
    <property type="entry name" value="Phosphoenolpyruvate/pyruvate domain"/>
    <property type="match status" value="1"/>
</dbReference>
<dbReference type="NCBIfam" id="NF001452">
    <property type="entry name" value="PRK00311.1"/>
    <property type="match status" value="1"/>
</dbReference>
<evidence type="ECO:0000256" key="8">
    <source>
        <dbReference type="PIRSR" id="PIRSR000388-1"/>
    </source>
</evidence>
<comment type="function">
    <text evidence="6 7">Catalyzes the reversible reaction in which hydroxymethyl group from 5,10-methylenetetrahydrofolate is transferred onto alpha-ketoisovalerate to form ketopantoate.</text>
</comment>
<keyword evidence="5 7" id="KW-0808">Transferase</keyword>
<evidence type="ECO:0000256" key="10">
    <source>
        <dbReference type="PIRSR" id="PIRSR000388-3"/>
    </source>
</evidence>
<dbReference type="PANTHER" id="PTHR20881:SF0">
    <property type="entry name" value="3-METHYL-2-OXOBUTANOATE HYDROXYMETHYLTRANSFERASE"/>
    <property type="match status" value="1"/>
</dbReference>
<dbReference type="InterPro" id="IPR040442">
    <property type="entry name" value="Pyrv_kinase-like_dom_sf"/>
</dbReference>
<feature type="binding site" evidence="7 9">
    <location>
        <position position="108"/>
    </location>
    <ligand>
        <name>3-methyl-2-oxobutanoate</name>
        <dbReference type="ChEBI" id="CHEBI:11851"/>
    </ligand>
</feature>
<dbReference type="GO" id="GO:0008168">
    <property type="term" value="F:methyltransferase activity"/>
    <property type="evidence" value="ECO:0007669"/>
    <property type="project" value="UniProtKB-KW"/>
</dbReference>
<keyword evidence="7 10" id="KW-0479">Metal-binding</keyword>
<comment type="cofactor">
    <cofactor evidence="7 10">
        <name>Mg(2+)</name>
        <dbReference type="ChEBI" id="CHEBI:18420"/>
    </cofactor>
    <text evidence="7 10">Binds 1 Mg(2+) ion per subunit.</text>
</comment>
<protein>
    <recommendedName>
        <fullName evidence="7">3-methyl-2-oxobutanoate hydroxymethyltransferase</fullName>
        <ecNumber evidence="7">2.1.2.11</ecNumber>
    </recommendedName>
    <alternativeName>
        <fullName evidence="7">Ketopantoate hydroxymethyltransferase</fullName>
        <shortName evidence="7">KPHMT</shortName>
    </alternativeName>
</protein>
<dbReference type="Proteomes" id="UP000184476">
    <property type="component" value="Unassembled WGS sequence"/>
</dbReference>
<keyword evidence="11" id="KW-0489">Methyltransferase</keyword>
<dbReference type="InterPro" id="IPR003700">
    <property type="entry name" value="Pantoate_hydroxy_MeTrfase"/>
</dbReference>
<comment type="similarity">
    <text evidence="2 7">Belongs to the PanB family.</text>
</comment>
<feature type="binding site" evidence="7 9">
    <location>
        <begin position="69"/>
        <end position="70"/>
    </location>
    <ligand>
        <name>3-methyl-2-oxobutanoate</name>
        <dbReference type="ChEBI" id="CHEBI:11851"/>
    </ligand>
</feature>
<feature type="binding site" evidence="7 10">
    <location>
        <position position="108"/>
    </location>
    <ligand>
        <name>Mg(2+)</name>
        <dbReference type="ChEBI" id="CHEBI:18420"/>
    </ligand>
</feature>
<dbReference type="AlphaFoldDB" id="A0A1M4SUV7"/>
<evidence type="ECO:0000313" key="11">
    <source>
        <dbReference type="EMBL" id="SHE35989.1"/>
    </source>
</evidence>
<keyword evidence="12" id="KW-1185">Reference proteome</keyword>
<keyword evidence="7" id="KW-0963">Cytoplasm</keyword>
<proteinExistence type="inferred from homology"/>